<dbReference type="OrthoDB" id="5812146at2"/>
<gene>
    <name evidence="1" type="ORF">EES38_03770</name>
</gene>
<evidence type="ECO:0000313" key="1">
    <source>
        <dbReference type="EMBL" id="RQW65160.1"/>
    </source>
</evidence>
<sequence>MTMNKWITAVLIPLLIAGCTETKTLSLASEQSDQATANVADLSWTKLDIPGQVQFNIDQSSQLLLNDQSSGPVAGFVLPGDKGSLDVRLETFVSKEMTFYAPEVFVLNAQNHIVISKSFKDFKYVPAKFFDDDKFILTFTVIPDSNRQKLRLLIFTSSEDLKGQTPILHPAKAFARARHTVEPDIDDPLAKHAPYGYFRLAVNTNKVATDRVMQSTDNVPSGANLGSFYKKEIRKAVEAGNIAKALSLLEEAKKFNVEGAKETFIESVNNSR</sequence>
<dbReference type="InterPro" id="IPR010794">
    <property type="entry name" value="MalM"/>
</dbReference>
<proteinExistence type="predicted"/>
<dbReference type="EMBL" id="RJVQ01000001">
    <property type="protein sequence ID" value="RQW65160.1"/>
    <property type="molecule type" value="Genomic_DNA"/>
</dbReference>
<protein>
    <submittedName>
        <fullName evidence="1">Transcriptional regulator</fullName>
    </submittedName>
</protein>
<name>A0A3N9TLI9_9VIBR</name>
<dbReference type="GO" id="GO:0008643">
    <property type="term" value="P:carbohydrate transport"/>
    <property type="evidence" value="ECO:0007669"/>
    <property type="project" value="InterPro"/>
</dbReference>
<accession>A0A3N9TLI9</accession>
<organism evidence="1 2">
    <name type="scientific">Vibrio viridaestus</name>
    <dbReference type="NCBI Taxonomy" id="2487322"/>
    <lineage>
        <taxon>Bacteria</taxon>
        <taxon>Pseudomonadati</taxon>
        <taxon>Pseudomonadota</taxon>
        <taxon>Gammaproteobacteria</taxon>
        <taxon>Vibrionales</taxon>
        <taxon>Vibrionaceae</taxon>
        <taxon>Vibrio</taxon>
    </lineage>
</organism>
<dbReference type="PROSITE" id="PS51257">
    <property type="entry name" value="PROKAR_LIPOPROTEIN"/>
    <property type="match status" value="1"/>
</dbReference>
<dbReference type="Pfam" id="PF07148">
    <property type="entry name" value="MalM"/>
    <property type="match status" value="1"/>
</dbReference>
<dbReference type="AlphaFoldDB" id="A0A3N9TLI9"/>
<dbReference type="GO" id="GO:0042597">
    <property type="term" value="C:periplasmic space"/>
    <property type="evidence" value="ECO:0007669"/>
    <property type="project" value="InterPro"/>
</dbReference>
<dbReference type="Proteomes" id="UP000281112">
    <property type="component" value="Unassembled WGS sequence"/>
</dbReference>
<keyword evidence="2" id="KW-1185">Reference proteome</keyword>
<evidence type="ECO:0000313" key="2">
    <source>
        <dbReference type="Proteomes" id="UP000281112"/>
    </source>
</evidence>
<reference evidence="1 2" key="1">
    <citation type="submission" date="2018-11" db="EMBL/GenBank/DDBJ databases">
        <title>Vibrio LJC006 sp. nov., isolated from seawater during the bloom of the enteromorpha.</title>
        <authorList>
            <person name="Liang J."/>
        </authorList>
    </citation>
    <scope>NUCLEOTIDE SEQUENCE [LARGE SCALE GENOMIC DNA]</scope>
    <source>
        <strain evidence="1 2">LJC006</strain>
    </source>
</reference>
<comment type="caution">
    <text evidence="1">The sequence shown here is derived from an EMBL/GenBank/DDBJ whole genome shotgun (WGS) entry which is preliminary data.</text>
</comment>